<dbReference type="InterPro" id="IPR047187">
    <property type="entry name" value="SF1_C_Upf1"/>
</dbReference>
<evidence type="ECO:0000256" key="1">
    <source>
        <dbReference type="ARBA" id="ARBA00022806"/>
    </source>
</evidence>
<evidence type="ECO:0000313" key="9">
    <source>
        <dbReference type="Proteomes" id="UP000799538"/>
    </source>
</evidence>
<dbReference type="Gene3D" id="3.40.50.300">
    <property type="entry name" value="P-loop containing nucleotide triphosphate hydrolases"/>
    <property type="match status" value="2"/>
</dbReference>
<dbReference type="PANTHER" id="PTHR10887:SF5">
    <property type="entry name" value="RNA HELICASE AQUARIUS"/>
    <property type="match status" value="1"/>
</dbReference>
<dbReference type="EMBL" id="ML992502">
    <property type="protein sequence ID" value="KAF2226242.1"/>
    <property type="molecule type" value="Genomic_DNA"/>
</dbReference>
<feature type="domain" description="RNA helicase aquarius beta-barrel" evidence="6">
    <location>
        <begin position="658"/>
        <end position="818"/>
    </location>
</feature>
<feature type="domain" description="DNA2/NAM7 helicase helicase" evidence="3">
    <location>
        <begin position="970"/>
        <end position="1265"/>
    </location>
</feature>
<dbReference type="InterPro" id="IPR045055">
    <property type="entry name" value="DNA2/NAM7-like"/>
</dbReference>
<dbReference type="PANTHER" id="PTHR10887">
    <property type="entry name" value="DNA2/NAM7 HELICASE FAMILY"/>
    <property type="match status" value="1"/>
</dbReference>
<evidence type="ECO:0000259" key="5">
    <source>
        <dbReference type="Pfam" id="PF16399"/>
    </source>
</evidence>
<keyword evidence="1" id="KW-0378">Hydrolase</keyword>
<dbReference type="InterPro" id="IPR048966">
    <property type="entry name" value="Aquarius_b-barrel"/>
</dbReference>
<organism evidence="8 9">
    <name type="scientific">Elsinoe ampelina</name>
    <dbReference type="NCBI Taxonomy" id="302913"/>
    <lineage>
        <taxon>Eukaryota</taxon>
        <taxon>Fungi</taxon>
        <taxon>Dikarya</taxon>
        <taxon>Ascomycota</taxon>
        <taxon>Pezizomycotina</taxon>
        <taxon>Dothideomycetes</taxon>
        <taxon>Dothideomycetidae</taxon>
        <taxon>Myriangiales</taxon>
        <taxon>Elsinoaceae</taxon>
        <taxon>Elsinoe</taxon>
    </lineage>
</organism>
<evidence type="ECO:0000259" key="3">
    <source>
        <dbReference type="Pfam" id="PF13086"/>
    </source>
</evidence>
<dbReference type="InterPro" id="IPR032174">
    <property type="entry name" value="Aquarius_N"/>
</dbReference>
<dbReference type="FunFam" id="3.40.50.300:FF:002863">
    <property type="entry name" value="Pre-mRNA-splicing factor cwf11"/>
    <property type="match status" value="1"/>
</dbReference>
<accession>A0A6A6GKG9</accession>
<dbReference type="Proteomes" id="UP000799538">
    <property type="component" value="Unassembled WGS sequence"/>
</dbReference>
<dbReference type="GO" id="GO:0003729">
    <property type="term" value="F:mRNA binding"/>
    <property type="evidence" value="ECO:0007669"/>
    <property type="project" value="TreeGrafter"/>
</dbReference>
<dbReference type="Pfam" id="PF13087">
    <property type="entry name" value="AAA_12"/>
    <property type="match status" value="1"/>
</dbReference>
<evidence type="ECO:0000256" key="2">
    <source>
        <dbReference type="SAM" id="MobiDB-lite"/>
    </source>
</evidence>
<dbReference type="GO" id="GO:0004386">
    <property type="term" value="F:helicase activity"/>
    <property type="evidence" value="ECO:0007669"/>
    <property type="project" value="InterPro"/>
</dbReference>
<dbReference type="Pfam" id="PF16399">
    <property type="entry name" value="Aquarius_N_1st"/>
    <property type="match status" value="1"/>
</dbReference>
<dbReference type="InterPro" id="IPR041677">
    <property type="entry name" value="DNA2/NAM7_AAA_11"/>
</dbReference>
<dbReference type="InterPro" id="IPR027417">
    <property type="entry name" value="P-loop_NTPase"/>
</dbReference>
<keyword evidence="9" id="KW-1185">Reference proteome</keyword>
<dbReference type="Pfam" id="PF21143">
    <property type="entry name" value="Aquarius_N_2nd"/>
    <property type="match status" value="1"/>
</dbReference>
<gene>
    <name evidence="8" type="ORF">BDZ85DRAFT_293252</name>
</gene>
<dbReference type="OrthoDB" id="1879at2759"/>
<evidence type="ECO:0000259" key="7">
    <source>
        <dbReference type="Pfam" id="PF21144"/>
    </source>
</evidence>
<dbReference type="Pfam" id="PF21144">
    <property type="entry name" value="Aquarius_N_3rd"/>
    <property type="match status" value="1"/>
</dbReference>
<evidence type="ECO:0000259" key="6">
    <source>
        <dbReference type="Pfam" id="PF21143"/>
    </source>
</evidence>
<feature type="region of interest" description="Disordered" evidence="2">
    <location>
        <begin position="889"/>
        <end position="934"/>
    </location>
</feature>
<dbReference type="GO" id="GO:0071013">
    <property type="term" value="C:catalytic step 2 spliceosome"/>
    <property type="evidence" value="ECO:0007669"/>
    <property type="project" value="TreeGrafter"/>
</dbReference>
<feature type="domain" description="DNA2/NAM7 helicase-like C-terminal" evidence="4">
    <location>
        <begin position="1275"/>
        <end position="1467"/>
    </location>
</feature>
<dbReference type="PIRSF" id="PIRSF038901">
    <property type="entry name" value="AQR_cwf11"/>
    <property type="match status" value="1"/>
</dbReference>
<dbReference type="CDD" id="cd17935">
    <property type="entry name" value="EEXXQc_AQR"/>
    <property type="match status" value="1"/>
</dbReference>
<dbReference type="CDD" id="cd18808">
    <property type="entry name" value="SF1_C_Upf1"/>
    <property type="match status" value="1"/>
</dbReference>
<protein>
    <recommendedName>
        <fullName evidence="10">Pre-mRNA-splicing factor</fullName>
    </recommendedName>
</protein>
<feature type="compositionally biased region" description="Acidic residues" evidence="2">
    <location>
        <begin position="1555"/>
        <end position="1579"/>
    </location>
</feature>
<proteinExistence type="predicted"/>
<evidence type="ECO:0008006" key="10">
    <source>
        <dbReference type="Google" id="ProtNLM"/>
    </source>
</evidence>
<dbReference type="Pfam" id="PF13086">
    <property type="entry name" value="AAA_11"/>
    <property type="match status" value="1"/>
</dbReference>
<keyword evidence="1" id="KW-0547">Nucleotide-binding</keyword>
<feature type="region of interest" description="Disordered" evidence="2">
    <location>
        <begin position="1545"/>
        <end position="1579"/>
    </location>
</feature>
<keyword evidence="1" id="KW-0347">Helicase</keyword>
<name>A0A6A6GKG9_9PEZI</name>
<evidence type="ECO:0000313" key="8">
    <source>
        <dbReference type="EMBL" id="KAF2226242.1"/>
    </source>
</evidence>
<evidence type="ECO:0000259" key="4">
    <source>
        <dbReference type="Pfam" id="PF13087"/>
    </source>
</evidence>
<dbReference type="InterPro" id="IPR041679">
    <property type="entry name" value="DNA2/NAM7-like_C"/>
</dbReference>
<dbReference type="GO" id="GO:0000398">
    <property type="term" value="P:mRNA splicing, via spliceosome"/>
    <property type="evidence" value="ECO:0007669"/>
    <property type="project" value="InterPro"/>
</dbReference>
<feature type="domain" description="RNA helicase aquarius insertion" evidence="7">
    <location>
        <begin position="867"/>
        <end position="957"/>
    </location>
</feature>
<dbReference type="SUPFAM" id="SSF52540">
    <property type="entry name" value="P-loop containing nucleoside triphosphate hydrolases"/>
    <property type="match status" value="1"/>
</dbReference>
<dbReference type="InterPro" id="IPR048967">
    <property type="entry name" value="Aquarius_insert"/>
</dbReference>
<reference evidence="9" key="1">
    <citation type="journal article" date="2020" name="Stud. Mycol.">
        <title>101 Dothideomycetes genomes: A test case for predicting lifestyles and emergence of pathogens.</title>
        <authorList>
            <person name="Haridas S."/>
            <person name="Albert R."/>
            <person name="Binder M."/>
            <person name="Bloem J."/>
            <person name="LaButti K."/>
            <person name="Salamov A."/>
            <person name="Andreopoulos B."/>
            <person name="Baker S."/>
            <person name="Barry K."/>
            <person name="Bills G."/>
            <person name="Bluhm B."/>
            <person name="Cannon C."/>
            <person name="Castanera R."/>
            <person name="Culley D."/>
            <person name="Daum C."/>
            <person name="Ezra D."/>
            <person name="Gonzalez J."/>
            <person name="Henrissat B."/>
            <person name="Kuo A."/>
            <person name="Liang C."/>
            <person name="Lipzen A."/>
            <person name="Lutzoni F."/>
            <person name="Magnuson J."/>
            <person name="Mondo S."/>
            <person name="Nolan M."/>
            <person name="Ohm R."/>
            <person name="Pangilinan J."/>
            <person name="Park H.-J."/>
            <person name="Ramirez L."/>
            <person name="Alfaro M."/>
            <person name="Sun H."/>
            <person name="Tritt A."/>
            <person name="Yoshinaga Y."/>
            <person name="Zwiers L.-H."/>
            <person name="Turgeon B."/>
            <person name="Goodwin S."/>
            <person name="Spatafora J."/>
            <person name="Crous P."/>
            <person name="Grigoriev I."/>
        </authorList>
    </citation>
    <scope>NUCLEOTIDE SEQUENCE [LARGE SCALE GENOMIC DNA]</scope>
    <source>
        <strain evidence="9">CECT 20119</strain>
    </source>
</reference>
<keyword evidence="1" id="KW-0067">ATP-binding</keyword>
<sequence>MSEERHEFSAQRPVALLKDLKVLLACLGSGKIPPRACIPEPEGSRRRFFAHQQPGTAVSNWSLCQCIVAAGQFVASSGTTLVGWAGFDLDLDQRGQKKEREEKWEEREAEDSRWDRVIGPLEEIAASCCSPPSPSRLPRLRPPAPRLPPLWKDLAIRDLIRHTRMASVAGEGAVSNRPTIQDLTGDNQFAQLARKYWLGKSKVKKVQSNVIVEVYQAIEKEGLSTASTSLLLLEQLQFLDRYLWPGYPEQEASDYHVILVALLVNVKRHEGVSPWATFSSEPAHFSHFFRRVLELSIDKSISLPIRTHLLSFIIGAFQSLDTGIIRKEAAALVSIGIWHNLHSEEVRTQLLGRTVQLGKAWRAAGKKYDAADEETQARLRFERSWLYELVLDFLDRLYDTNVQSTKETVLYCERVVELLADLLSQLPTRRYVNTLLGDINLLSAITLSPSYSDEDNNLLREMVVLLQHFLTFPIEDHTGREITETELVEQHNTTLSRLQKVALRDFKDKLTILALSNFKSLDSRTDLEGHLKGLSDEELKKLCEALHLRTEYPASSLVVSDRQLFTEVLVNMHERRPSYKEIVHGMTTMPTDTTIYEKTFDRTEEYDGSRPLPVPKLNLQYLTVSDFLWRSFILYRCESFYEVRKHVEDTIRRIQPRQAGAGLRFDGFSTMAIPITKPAVIDVAPANVGDEHPSKVEVEVALDVSKFTPGVKREWESLRPDDVVYLVSVQPPPPQNRALTNGGSRDQAPPKVIKHLRCAEVINVLDDDGKPLRERQSDMNGAGRGRKRRLLLKLDPLAYQNDISKPEVLDGINLIVRRRGRENNFKPILESIRHLVLSETPAPAWLQEVFLGYSDPAAATYKRLPSRLKAIDFRDTFLDWSHLVESLPGKTVEPDESSNGSFPPPYVLETSTAEVAETRPTKKRRKEKEEPARTEMVENVKVSTYKPPNAGPYPSDAPKTNVIRFTPAQVEAITSGTHPGLTVIVGPPGTGKTDTVTQIVSNIYHNFPEQRTLLVAHSNQALNQLFQKITALGIDERHLLRLGHGEEELETDADFSKGGRIESLMERSAQYLGEVQRLAASIGAPGAHGSSCETAEYFDQVYVKPAWSRFWELAKSSTDVSAITSAFPFHGYFSNAPQPIFPAGATPKQVLDIASGCHTHLKQIFTTLSSTRPFELLRAQRDKANYLLQHSARIVAMTSTHAAMHRSEIASLNFHYDTIIMEESAQITEIETFIPLALQKPINNSSPLQRIVLVGDHLQNAPVVQNEAFRSHSHLDQSLFRRLIRLGVPHILLDAQGRARPSIAALYAWRYPRLTNLPFTSTLPEFTQANAGFRHSFQFIDVGPYKGKGETTPSPHFVQNLGEAEYTVALYQYMRLLGYPASKITILTTYAGQRALIRDVLAHRCKGNRLFGLPRAVSTVDRYQGEQNEYVILSLVRTERIGYLRDVRRLTVALSRARLGLYVLGRRELFESVLEVKGVFERLFREDGRLGLVTGEMYPASRGEAEEVEEGSEARMEGVEHLGQYVFEMTRAKVEDLKRGGGRLEQVEQFRVGSDGEEEGEGEVEGDEEMGDEGGGGEE</sequence>
<feature type="domain" description="RNA helicase aquarius N-terminal" evidence="5">
    <location>
        <begin position="188"/>
        <end position="577"/>
    </location>
</feature>
<dbReference type="InterPro" id="IPR026300">
    <property type="entry name" value="CWF11_fam"/>
</dbReference>